<dbReference type="CTD" id="89765"/>
<dbReference type="GO" id="GO:0007286">
    <property type="term" value="P:spermatid development"/>
    <property type="evidence" value="ECO:0007669"/>
    <property type="project" value="TreeGrafter"/>
</dbReference>
<dbReference type="SUPFAM" id="SSF82185">
    <property type="entry name" value="Histone H3 K4-specific methyltransferase SET7/9 N-terminal domain"/>
    <property type="match status" value="1"/>
</dbReference>
<dbReference type="SMART" id="SM00698">
    <property type="entry name" value="MORN"/>
    <property type="match status" value="6"/>
</dbReference>
<dbReference type="GO" id="GO:0005634">
    <property type="term" value="C:nucleus"/>
    <property type="evidence" value="ECO:0007669"/>
    <property type="project" value="TreeGrafter"/>
</dbReference>
<proteinExistence type="predicted"/>
<dbReference type="OrthoDB" id="423343at2759"/>
<name>A0A6I9VSP1_9HYME</name>
<dbReference type="GeneID" id="105423754"/>
<protein>
    <submittedName>
        <fullName evidence="4">Radial spoke head 1 homolog</fullName>
    </submittedName>
</protein>
<reference evidence="4" key="1">
    <citation type="submission" date="2025-08" db="UniProtKB">
        <authorList>
            <consortium name="RefSeq"/>
        </authorList>
    </citation>
    <scope>IDENTIFICATION</scope>
</reference>
<dbReference type="Pfam" id="PF02493">
    <property type="entry name" value="MORN"/>
    <property type="match status" value="6"/>
</dbReference>
<sequence length="297" mass="34729">MSENIVERYCCSRGFLRKRSQLYEGERNEKGERHGDGKALLPNGDIYVGQYHNGLRHGKGIYVFKNGARYNGDWRHGQKYGQGIFWYPDGTRYEGEWKHDVKNGFGAYYYANNDIYEGSWKDNLRHGMGTYLYADTEIKFMGTWIKDCMEGPGQLVFPRYRYYGFWKLNLPYGRGCFTFENICMQHGHYIHVRDPTFTGLIDTKDTEKADNEKLELKESASSRMGILPKWRARCITPYNPELLPPEAEPLREEMFVESSIDKDEGDVWPKIEGYSDYAEEDYHEEPYPEASPQIDSP</sequence>
<keyword evidence="3" id="KW-1185">Reference proteome</keyword>
<evidence type="ECO:0000313" key="3">
    <source>
        <dbReference type="Proteomes" id="UP000504615"/>
    </source>
</evidence>
<dbReference type="GO" id="GO:0035082">
    <property type="term" value="P:axoneme assembly"/>
    <property type="evidence" value="ECO:0007669"/>
    <property type="project" value="TreeGrafter"/>
</dbReference>
<evidence type="ECO:0000256" key="2">
    <source>
        <dbReference type="SAM" id="MobiDB-lite"/>
    </source>
</evidence>
<keyword evidence="1" id="KW-0677">Repeat</keyword>
<dbReference type="InterPro" id="IPR003409">
    <property type="entry name" value="MORN"/>
</dbReference>
<dbReference type="FunFam" id="2.20.110.10:FF:000002">
    <property type="entry name" value="Phosphatidylinositol 4-phosphate 5-kinase 8"/>
    <property type="match status" value="1"/>
</dbReference>
<dbReference type="GO" id="GO:0031514">
    <property type="term" value="C:motile cilium"/>
    <property type="evidence" value="ECO:0007669"/>
    <property type="project" value="TreeGrafter"/>
</dbReference>
<dbReference type="PANTHER" id="PTHR43215:SF14">
    <property type="entry name" value="RADIAL SPOKE HEAD 1 HOMOLOG"/>
    <property type="match status" value="1"/>
</dbReference>
<dbReference type="Proteomes" id="UP000504615">
    <property type="component" value="Unplaced"/>
</dbReference>
<evidence type="ECO:0000256" key="1">
    <source>
        <dbReference type="ARBA" id="ARBA00022737"/>
    </source>
</evidence>
<dbReference type="PANTHER" id="PTHR43215">
    <property type="entry name" value="RADIAL SPOKE HEAD 1 HOMOLOG"/>
    <property type="match status" value="1"/>
</dbReference>
<evidence type="ECO:0000313" key="4">
    <source>
        <dbReference type="RefSeq" id="XP_011631952.1"/>
    </source>
</evidence>
<dbReference type="AlphaFoldDB" id="A0A6I9VSP1"/>
<organism evidence="3 4">
    <name type="scientific">Pogonomyrmex barbatus</name>
    <name type="common">red harvester ant</name>
    <dbReference type="NCBI Taxonomy" id="144034"/>
    <lineage>
        <taxon>Eukaryota</taxon>
        <taxon>Metazoa</taxon>
        <taxon>Ecdysozoa</taxon>
        <taxon>Arthropoda</taxon>
        <taxon>Hexapoda</taxon>
        <taxon>Insecta</taxon>
        <taxon>Pterygota</taxon>
        <taxon>Neoptera</taxon>
        <taxon>Endopterygota</taxon>
        <taxon>Hymenoptera</taxon>
        <taxon>Apocrita</taxon>
        <taxon>Aculeata</taxon>
        <taxon>Formicoidea</taxon>
        <taxon>Formicidae</taxon>
        <taxon>Myrmicinae</taxon>
        <taxon>Pogonomyrmex</taxon>
    </lineage>
</organism>
<gene>
    <name evidence="4" type="primary">LOC105423754</name>
</gene>
<dbReference type="RefSeq" id="XP_011631952.1">
    <property type="nucleotide sequence ID" value="XM_011633650.1"/>
</dbReference>
<dbReference type="KEGG" id="pbar:105423754"/>
<accession>A0A6I9VSP1</accession>
<feature type="region of interest" description="Disordered" evidence="2">
    <location>
        <begin position="278"/>
        <end position="297"/>
    </location>
</feature>
<dbReference type="Gene3D" id="2.20.110.10">
    <property type="entry name" value="Histone H3 K4-specific methyltransferase SET7/9 N-terminal domain"/>
    <property type="match status" value="3"/>
</dbReference>